<evidence type="ECO:0000313" key="2">
    <source>
        <dbReference type="EMBL" id="MPC60691.1"/>
    </source>
</evidence>
<reference evidence="2 3" key="1">
    <citation type="submission" date="2019-05" db="EMBL/GenBank/DDBJ databases">
        <title>Another draft genome of Portunus trituberculatus and its Hox gene families provides insights of decapod evolution.</title>
        <authorList>
            <person name="Jeong J.-H."/>
            <person name="Song I."/>
            <person name="Kim S."/>
            <person name="Choi T."/>
            <person name="Kim D."/>
            <person name="Ryu S."/>
            <person name="Kim W."/>
        </authorList>
    </citation>
    <scope>NUCLEOTIDE SEQUENCE [LARGE SCALE GENOMIC DNA]</scope>
    <source>
        <tissue evidence="2">Muscle</tissue>
    </source>
</reference>
<accession>A0A5B7GKN5</accession>
<comment type="caution">
    <text evidence="2">The sequence shown here is derived from an EMBL/GenBank/DDBJ whole genome shotgun (WGS) entry which is preliminary data.</text>
</comment>
<sequence length="294" mass="31243">MASRGLGIIETIPRTLGVELGAIMSDGLLPSQDVSVGVSHKAPMLGNQTHMPCVGIGVCPSATMPGSHPLPRSGVNHMNPDKSEDSVEAGRPSAMPGGSGVGQSLSASMPVGHPLSTVESYEDDEEDVPPNQKGVSPFLHLIGQLSRDWYGQARSFYLPEGASLAPPLVNKELGGLRPVGNPAEKVCGSMADIASWTDQVLAAWAGASSTEQDVLEFLLALAKANKDILRPAEELHCRHLMLRRQAVVDSLPRTFSDRKKHQLLSSPFSDVLFDSVVVARVQEAAQQRALSSMV</sequence>
<feature type="region of interest" description="Disordered" evidence="1">
    <location>
        <begin position="67"/>
        <end position="113"/>
    </location>
</feature>
<dbReference type="AlphaFoldDB" id="A0A5B7GKN5"/>
<gene>
    <name evidence="2" type="ORF">E2C01_054747</name>
</gene>
<proteinExistence type="predicted"/>
<keyword evidence="3" id="KW-1185">Reference proteome</keyword>
<evidence type="ECO:0000313" key="3">
    <source>
        <dbReference type="Proteomes" id="UP000324222"/>
    </source>
</evidence>
<organism evidence="2 3">
    <name type="scientific">Portunus trituberculatus</name>
    <name type="common">Swimming crab</name>
    <name type="synonym">Neptunus trituberculatus</name>
    <dbReference type="NCBI Taxonomy" id="210409"/>
    <lineage>
        <taxon>Eukaryota</taxon>
        <taxon>Metazoa</taxon>
        <taxon>Ecdysozoa</taxon>
        <taxon>Arthropoda</taxon>
        <taxon>Crustacea</taxon>
        <taxon>Multicrustacea</taxon>
        <taxon>Malacostraca</taxon>
        <taxon>Eumalacostraca</taxon>
        <taxon>Eucarida</taxon>
        <taxon>Decapoda</taxon>
        <taxon>Pleocyemata</taxon>
        <taxon>Brachyura</taxon>
        <taxon>Eubrachyura</taxon>
        <taxon>Portunoidea</taxon>
        <taxon>Portunidae</taxon>
        <taxon>Portuninae</taxon>
        <taxon>Portunus</taxon>
    </lineage>
</organism>
<dbReference type="EMBL" id="VSRR010017794">
    <property type="protein sequence ID" value="MPC60691.1"/>
    <property type="molecule type" value="Genomic_DNA"/>
</dbReference>
<name>A0A5B7GKN5_PORTR</name>
<dbReference type="Proteomes" id="UP000324222">
    <property type="component" value="Unassembled WGS sequence"/>
</dbReference>
<protein>
    <submittedName>
        <fullName evidence="2">Uncharacterized protein</fullName>
    </submittedName>
</protein>
<evidence type="ECO:0000256" key="1">
    <source>
        <dbReference type="SAM" id="MobiDB-lite"/>
    </source>
</evidence>